<name>A0ABZ2TGL1_9RHOB</name>
<sequence>MQIEPNAQTVLVRINPVDQTEKALGFGIAVVFGKLCDPRLRACRMSEIEASLPSARLA</sequence>
<reference evidence="1 2" key="1">
    <citation type="submission" date="2024-02" db="EMBL/GenBank/DDBJ databases">
        <title>Roseovarius strain W115 nov., isolated from a marine algae.</title>
        <authorList>
            <person name="Lee M.W."/>
            <person name="Lee J.K."/>
            <person name="Kim J.M."/>
            <person name="Choi D.G."/>
            <person name="Baek J.H."/>
            <person name="Bayburt H."/>
            <person name="Jung J.J."/>
            <person name="Han D.M."/>
            <person name="Jeon C.O."/>
        </authorList>
    </citation>
    <scope>NUCLEOTIDE SEQUENCE [LARGE SCALE GENOMIC DNA]</scope>
    <source>
        <strain evidence="1 2">W115</strain>
    </source>
</reference>
<protein>
    <submittedName>
        <fullName evidence="1">Uncharacterized protein</fullName>
    </submittedName>
</protein>
<dbReference type="EMBL" id="CP146606">
    <property type="protein sequence ID" value="WYK18874.1"/>
    <property type="molecule type" value="Genomic_DNA"/>
</dbReference>
<evidence type="ECO:0000313" key="2">
    <source>
        <dbReference type="Proteomes" id="UP001281305"/>
    </source>
</evidence>
<dbReference type="Proteomes" id="UP001281305">
    <property type="component" value="Chromosome"/>
</dbReference>
<gene>
    <name evidence="1" type="ORF">RZS32_003020</name>
</gene>
<evidence type="ECO:0000313" key="1">
    <source>
        <dbReference type="EMBL" id="WYK18874.1"/>
    </source>
</evidence>
<organism evidence="1 2">
    <name type="scientific">Roseovarius rhodophyticola</name>
    <dbReference type="NCBI Taxonomy" id="3080827"/>
    <lineage>
        <taxon>Bacteria</taxon>
        <taxon>Pseudomonadati</taxon>
        <taxon>Pseudomonadota</taxon>
        <taxon>Alphaproteobacteria</taxon>
        <taxon>Rhodobacterales</taxon>
        <taxon>Roseobacteraceae</taxon>
        <taxon>Roseovarius</taxon>
    </lineage>
</organism>
<dbReference type="RefSeq" id="WP_317055553.1">
    <property type="nucleotide sequence ID" value="NZ_CP146606.1"/>
</dbReference>
<proteinExistence type="predicted"/>
<accession>A0ABZ2TGL1</accession>
<keyword evidence="2" id="KW-1185">Reference proteome</keyword>